<feature type="compositionally biased region" description="Basic and acidic residues" evidence="1">
    <location>
        <begin position="65"/>
        <end position="93"/>
    </location>
</feature>
<dbReference type="Pfam" id="PF09723">
    <property type="entry name" value="Zn_ribbon_8"/>
    <property type="match status" value="1"/>
</dbReference>
<dbReference type="InterPro" id="IPR013429">
    <property type="entry name" value="Regulatory_FmdB_Zinc_ribbon"/>
</dbReference>
<gene>
    <name evidence="3" type="ORF">ENW48_03320</name>
</gene>
<accession>A0A7C5ALS4</accession>
<dbReference type="AlphaFoldDB" id="A0A7C5ALS4"/>
<evidence type="ECO:0000313" key="3">
    <source>
        <dbReference type="EMBL" id="HGZ11232.1"/>
    </source>
</evidence>
<name>A0A7C5ALS4_9BACT</name>
<dbReference type="SMART" id="SM00834">
    <property type="entry name" value="CxxC_CXXC_SSSS"/>
    <property type="match status" value="1"/>
</dbReference>
<dbReference type="EMBL" id="DTKJ01000021">
    <property type="protein sequence ID" value="HGZ11232.1"/>
    <property type="molecule type" value="Genomic_DNA"/>
</dbReference>
<dbReference type="PANTHER" id="PTHR34404">
    <property type="entry name" value="REGULATORY PROTEIN, FMDB FAMILY"/>
    <property type="match status" value="1"/>
</dbReference>
<evidence type="ECO:0000259" key="2">
    <source>
        <dbReference type="SMART" id="SM00834"/>
    </source>
</evidence>
<feature type="region of interest" description="Disordered" evidence="1">
    <location>
        <begin position="64"/>
        <end position="93"/>
    </location>
</feature>
<protein>
    <submittedName>
        <fullName evidence="3">Zinc ribbon domain-containing protein</fullName>
    </submittedName>
</protein>
<reference evidence="3" key="1">
    <citation type="journal article" date="2020" name="mSystems">
        <title>Genome- and Community-Level Interaction Insights into Carbon Utilization and Element Cycling Functions of Hydrothermarchaeota in Hydrothermal Sediment.</title>
        <authorList>
            <person name="Zhou Z."/>
            <person name="Liu Y."/>
            <person name="Xu W."/>
            <person name="Pan J."/>
            <person name="Luo Z.H."/>
            <person name="Li M."/>
        </authorList>
    </citation>
    <scope>NUCLEOTIDE SEQUENCE [LARGE SCALE GENOMIC DNA]</scope>
    <source>
        <strain evidence="3">SpSt-853</strain>
    </source>
</reference>
<proteinExistence type="predicted"/>
<dbReference type="NCBIfam" id="TIGR02605">
    <property type="entry name" value="CxxC_CxxC_SSSS"/>
    <property type="match status" value="1"/>
</dbReference>
<comment type="caution">
    <text evidence="3">The sequence shown here is derived from an EMBL/GenBank/DDBJ whole genome shotgun (WGS) entry which is preliminary data.</text>
</comment>
<evidence type="ECO:0000256" key="1">
    <source>
        <dbReference type="SAM" id="MobiDB-lite"/>
    </source>
</evidence>
<organism evidence="3">
    <name type="scientific">Desulfobacca acetoxidans</name>
    <dbReference type="NCBI Taxonomy" id="60893"/>
    <lineage>
        <taxon>Bacteria</taxon>
        <taxon>Pseudomonadati</taxon>
        <taxon>Thermodesulfobacteriota</taxon>
        <taxon>Desulfobaccia</taxon>
        <taxon>Desulfobaccales</taxon>
        <taxon>Desulfobaccaceae</taxon>
        <taxon>Desulfobacca</taxon>
    </lineage>
</organism>
<sequence>MPIYEYQCAVCGRVKEVWQRFSDPPLASCPECGGAMTKLISHCAFHLKGSGWYVTDYSGSRANSAKREAAQESKESAPGKTSDQGEGKSKKIK</sequence>
<dbReference type="PANTHER" id="PTHR34404:SF2">
    <property type="entry name" value="CONSERVED SERINE RICH PROTEIN"/>
    <property type="match status" value="1"/>
</dbReference>
<feature type="domain" description="Putative regulatory protein FmdB zinc ribbon" evidence="2">
    <location>
        <begin position="1"/>
        <end position="41"/>
    </location>
</feature>